<organism evidence="3 4">
    <name type="scientific">Heracleum sosnowskyi</name>
    <dbReference type="NCBI Taxonomy" id="360622"/>
    <lineage>
        <taxon>Eukaryota</taxon>
        <taxon>Viridiplantae</taxon>
        <taxon>Streptophyta</taxon>
        <taxon>Embryophyta</taxon>
        <taxon>Tracheophyta</taxon>
        <taxon>Spermatophyta</taxon>
        <taxon>Magnoliopsida</taxon>
        <taxon>eudicotyledons</taxon>
        <taxon>Gunneridae</taxon>
        <taxon>Pentapetalae</taxon>
        <taxon>asterids</taxon>
        <taxon>campanulids</taxon>
        <taxon>Apiales</taxon>
        <taxon>Apiaceae</taxon>
        <taxon>Apioideae</taxon>
        <taxon>apioid superclade</taxon>
        <taxon>Tordylieae</taxon>
        <taxon>Tordyliinae</taxon>
        <taxon>Heracleum</taxon>
    </lineage>
</organism>
<dbReference type="GO" id="GO:0005783">
    <property type="term" value="C:endoplasmic reticulum"/>
    <property type="evidence" value="ECO:0007669"/>
    <property type="project" value="TreeGrafter"/>
</dbReference>
<reference evidence="3" key="1">
    <citation type="submission" date="2023-02" db="EMBL/GenBank/DDBJ databases">
        <title>Genome of toxic invasive species Heracleum sosnowskyi carries increased number of genes despite the absence of recent whole-genome duplications.</title>
        <authorList>
            <person name="Schelkunov M."/>
            <person name="Shtratnikova V."/>
            <person name="Makarenko M."/>
            <person name="Klepikova A."/>
            <person name="Omelchenko D."/>
            <person name="Novikova G."/>
            <person name="Obukhova E."/>
            <person name="Bogdanov V."/>
            <person name="Penin A."/>
            <person name="Logacheva M."/>
        </authorList>
    </citation>
    <scope>NUCLEOTIDE SEQUENCE</scope>
    <source>
        <strain evidence="3">Hsosn_3</strain>
        <tissue evidence="3">Leaf</tissue>
    </source>
</reference>
<gene>
    <name evidence="3" type="ORF">POM88_045424</name>
</gene>
<keyword evidence="2" id="KW-0067">ATP-binding</keyword>
<evidence type="ECO:0000256" key="1">
    <source>
        <dbReference type="ARBA" id="ARBA00022741"/>
    </source>
</evidence>
<comment type="caution">
    <text evidence="3">The sequence shown here is derived from an EMBL/GenBank/DDBJ whole genome shotgun (WGS) entry which is preliminary data.</text>
</comment>
<reference evidence="3" key="2">
    <citation type="submission" date="2023-05" db="EMBL/GenBank/DDBJ databases">
        <authorList>
            <person name="Schelkunov M.I."/>
        </authorList>
    </citation>
    <scope>NUCLEOTIDE SEQUENCE</scope>
    <source>
        <strain evidence="3">Hsosn_3</strain>
        <tissue evidence="3">Leaf</tissue>
    </source>
</reference>
<dbReference type="PANTHER" id="PTHR43272">
    <property type="entry name" value="LONG-CHAIN-FATTY-ACID--COA LIGASE"/>
    <property type="match status" value="1"/>
</dbReference>
<sequence>MHRVLEYHRELFKQMDKEQKLIVPKTCTTIKKLAPNFITENCSNQKCEDLGQLCKDPRARAAVLVDMDAVAQEAQLRKFEYAKAVTLVLEPFTLENGLLTPSFKIKRSQAKEYFYKAISDKYAELDASDAVQEKV</sequence>
<protein>
    <submittedName>
        <fullName evidence="3">Long chain acyl-CoA synthetase 7, peroxisomal</fullName>
    </submittedName>
</protein>
<keyword evidence="4" id="KW-1185">Reference proteome</keyword>
<dbReference type="GO" id="GO:0005524">
    <property type="term" value="F:ATP binding"/>
    <property type="evidence" value="ECO:0007669"/>
    <property type="project" value="UniProtKB-KW"/>
</dbReference>
<dbReference type="PANTHER" id="PTHR43272:SF33">
    <property type="entry name" value="AMP-BINDING DOMAIN-CONTAINING PROTEIN-RELATED"/>
    <property type="match status" value="1"/>
</dbReference>
<dbReference type="AlphaFoldDB" id="A0AAD8H4M5"/>
<proteinExistence type="predicted"/>
<accession>A0AAD8H4M5</accession>
<dbReference type="GO" id="GO:0004467">
    <property type="term" value="F:long-chain fatty acid-CoA ligase activity"/>
    <property type="evidence" value="ECO:0007669"/>
    <property type="project" value="TreeGrafter"/>
</dbReference>
<evidence type="ECO:0000256" key="2">
    <source>
        <dbReference type="ARBA" id="ARBA00022840"/>
    </source>
</evidence>
<evidence type="ECO:0000313" key="4">
    <source>
        <dbReference type="Proteomes" id="UP001237642"/>
    </source>
</evidence>
<dbReference type="EMBL" id="JAUIZM010000010">
    <property type="protein sequence ID" value="KAK1360950.1"/>
    <property type="molecule type" value="Genomic_DNA"/>
</dbReference>
<evidence type="ECO:0000313" key="3">
    <source>
        <dbReference type="EMBL" id="KAK1360950.1"/>
    </source>
</evidence>
<keyword evidence="1" id="KW-0547">Nucleotide-binding</keyword>
<name>A0AAD8H4M5_9APIA</name>
<dbReference type="Proteomes" id="UP001237642">
    <property type="component" value="Unassembled WGS sequence"/>
</dbReference>
<dbReference type="GO" id="GO:0016020">
    <property type="term" value="C:membrane"/>
    <property type="evidence" value="ECO:0007669"/>
    <property type="project" value="TreeGrafter"/>
</dbReference>